<dbReference type="InterPro" id="IPR000150">
    <property type="entry name" value="Cof"/>
</dbReference>
<protein>
    <submittedName>
        <fullName evidence="3">Hydrolases of the HAD superfamily protein</fullName>
    </submittedName>
</protein>
<keyword evidence="3" id="KW-0378">Hydrolase</keyword>
<dbReference type="GO" id="GO:0000287">
    <property type="term" value="F:magnesium ion binding"/>
    <property type="evidence" value="ECO:0007669"/>
    <property type="project" value="TreeGrafter"/>
</dbReference>
<evidence type="ECO:0000256" key="1">
    <source>
        <dbReference type="ARBA" id="ARBA00001946"/>
    </source>
</evidence>
<dbReference type="Gene3D" id="3.30.1240.10">
    <property type="match status" value="1"/>
</dbReference>
<evidence type="ECO:0000313" key="4">
    <source>
        <dbReference type="Proteomes" id="UP000027182"/>
    </source>
</evidence>
<dbReference type="SUPFAM" id="SSF56784">
    <property type="entry name" value="HAD-like"/>
    <property type="match status" value="1"/>
</dbReference>
<dbReference type="GO" id="GO:0016791">
    <property type="term" value="F:phosphatase activity"/>
    <property type="evidence" value="ECO:0007669"/>
    <property type="project" value="TreeGrafter"/>
</dbReference>
<dbReference type="InterPro" id="IPR036412">
    <property type="entry name" value="HAD-like_sf"/>
</dbReference>
<dbReference type="NCBIfam" id="TIGR01484">
    <property type="entry name" value="HAD-SF-IIB"/>
    <property type="match status" value="1"/>
</dbReference>
<sequence length="309" mass="34667">MSTLTNNKKEKFLFAIDLDGTLLSSSRENIVPENCIKAIQRAKDEGHVVCIFTGRPWRSTKPIYDMLGLNTVVSNYNGAQIHNPKDDNFIPHIKYLNLNEMLYILGDQKVKKEISNLAIEGPGWVQLEHRDDDIEAVFGFSSAEKFTVGINLNKVPLSPTGIVFDVKETTDAEELRRYLRARYGDLGEFSYWSKGEGLTPVFDITNVTVNKGRALSLLSRYYGVDLDHTIAFGDGFNDVPMFKVATVSVVLGNAADLVKRHATVRLKKTNKEGGVGDYINKFLDNPEKEIAKSKAMALKMRKVSIQEEE</sequence>
<dbReference type="PANTHER" id="PTHR10000:SF8">
    <property type="entry name" value="HAD SUPERFAMILY HYDROLASE-LIKE, TYPE 3"/>
    <property type="match status" value="1"/>
</dbReference>
<gene>
    <name evidence="3" type="ORF">K668_00935</name>
</gene>
<dbReference type="HOGENOM" id="CLU_044146_1_1_14"/>
<comment type="cofactor">
    <cofactor evidence="1">
        <name>Mg(2+)</name>
        <dbReference type="ChEBI" id="CHEBI:18420"/>
    </cofactor>
</comment>
<evidence type="ECO:0000256" key="2">
    <source>
        <dbReference type="ARBA" id="ARBA00034778"/>
    </source>
</evidence>
<dbReference type="AlphaFoldDB" id="A0A059Y395"/>
<dbReference type="PANTHER" id="PTHR10000">
    <property type="entry name" value="PHOSPHOSERINE PHOSPHATASE"/>
    <property type="match status" value="1"/>
</dbReference>
<dbReference type="PROSITE" id="PS01229">
    <property type="entry name" value="COF_2"/>
    <property type="match status" value="1"/>
</dbReference>
<proteinExistence type="inferred from homology"/>
<comment type="similarity">
    <text evidence="2">Belongs to the HAD-like hydrolase superfamily. Cof family.</text>
</comment>
<organism evidence="3 4">
    <name type="scientific">Mycoplasmopsis bovis CQ-W70</name>
    <dbReference type="NCBI Taxonomy" id="1316930"/>
    <lineage>
        <taxon>Bacteria</taxon>
        <taxon>Bacillati</taxon>
        <taxon>Mycoplasmatota</taxon>
        <taxon>Mycoplasmoidales</taxon>
        <taxon>Metamycoplasmataceae</taxon>
        <taxon>Mycoplasmopsis</taxon>
    </lineage>
</organism>
<dbReference type="NCBIfam" id="TIGR00099">
    <property type="entry name" value="Cof-subfamily"/>
    <property type="match status" value="1"/>
</dbReference>
<dbReference type="InterPro" id="IPR023214">
    <property type="entry name" value="HAD_sf"/>
</dbReference>
<evidence type="ECO:0000313" key="3">
    <source>
        <dbReference type="EMBL" id="AIA33775.1"/>
    </source>
</evidence>
<dbReference type="GO" id="GO:0005829">
    <property type="term" value="C:cytosol"/>
    <property type="evidence" value="ECO:0007669"/>
    <property type="project" value="TreeGrafter"/>
</dbReference>
<accession>A0A059Y395</accession>
<dbReference type="KEGG" id="mbq:K668_00935"/>
<reference evidence="3 4" key="1">
    <citation type="submission" date="2013-04" db="EMBL/GenBank/DDBJ databases">
        <authorList>
            <person name="Lin L."/>
            <person name="Zeng Z."/>
            <person name="Xie J."/>
            <person name="Luo L."/>
            <person name="Yang Z."/>
            <person name="Liang W."/>
            <person name="Lin H."/>
            <person name="Dong C."/>
            <person name="Sun Y."/>
        </authorList>
    </citation>
    <scope>NUCLEOTIDE SEQUENCE [LARGE SCALE GENOMIC DNA]</scope>
    <source>
        <strain evidence="3 4">CQ-W70</strain>
    </source>
</reference>
<dbReference type="EMBL" id="CP005933">
    <property type="protein sequence ID" value="AIA33775.1"/>
    <property type="molecule type" value="Genomic_DNA"/>
</dbReference>
<dbReference type="PROSITE" id="PS01228">
    <property type="entry name" value="COF_1"/>
    <property type="match status" value="1"/>
</dbReference>
<dbReference type="CDD" id="cd07516">
    <property type="entry name" value="HAD_Pase"/>
    <property type="match status" value="1"/>
</dbReference>
<dbReference type="PATRIC" id="fig|1316930.3.peg.193"/>
<dbReference type="RefSeq" id="WP_013954633.1">
    <property type="nucleotide sequence ID" value="NZ_CP005933.1"/>
</dbReference>
<dbReference type="InterPro" id="IPR006379">
    <property type="entry name" value="HAD-SF_hydro_IIB"/>
</dbReference>
<dbReference type="Proteomes" id="UP000027182">
    <property type="component" value="Chromosome"/>
</dbReference>
<dbReference type="Gene3D" id="3.40.50.1000">
    <property type="entry name" value="HAD superfamily/HAD-like"/>
    <property type="match status" value="1"/>
</dbReference>
<dbReference type="Pfam" id="PF08282">
    <property type="entry name" value="Hydrolase_3"/>
    <property type="match status" value="1"/>
</dbReference>
<name>A0A059Y395_MYCBV</name>